<dbReference type="InterPro" id="IPR043993">
    <property type="entry name" value="T4SS_pilin"/>
</dbReference>
<accession>A0A1F6Y5W3</accession>
<sequence length="135" mass="14190">MKKKLIVLSGFVLGLAPVAALAQISLGGGPTGNCVIGGGSTIFGIICRVGQILNSIVPILIALGIVFFVWGVITYMMAGDEEKKKEGRTKIIYGIIGLAVIVSLWGLVGILIRTFDVKNTFQGNLPTIPVPNQVP</sequence>
<dbReference type="Pfam" id="PF18895">
    <property type="entry name" value="T4SS_pilin"/>
    <property type="match status" value="1"/>
</dbReference>
<evidence type="ECO:0000256" key="2">
    <source>
        <dbReference type="SAM" id="SignalP"/>
    </source>
</evidence>
<keyword evidence="1" id="KW-0812">Transmembrane</keyword>
<keyword evidence="1" id="KW-1133">Transmembrane helix</keyword>
<evidence type="ECO:0008006" key="5">
    <source>
        <dbReference type="Google" id="ProtNLM"/>
    </source>
</evidence>
<evidence type="ECO:0000313" key="4">
    <source>
        <dbReference type="Proteomes" id="UP000177693"/>
    </source>
</evidence>
<reference evidence="3 4" key="1">
    <citation type="journal article" date="2016" name="Nat. Commun.">
        <title>Thousands of microbial genomes shed light on interconnected biogeochemical processes in an aquifer system.</title>
        <authorList>
            <person name="Anantharaman K."/>
            <person name="Brown C.T."/>
            <person name="Hug L.A."/>
            <person name="Sharon I."/>
            <person name="Castelle C.J."/>
            <person name="Probst A.J."/>
            <person name="Thomas B.C."/>
            <person name="Singh A."/>
            <person name="Wilkins M.J."/>
            <person name="Karaoz U."/>
            <person name="Brodie E.L."/>
            <person name="Williams K.H."/>
            <person name="Hubbard S.S."/>
            <person name="Banfield J.F."/>
        </authorList>
    </citation>
    <scope>NUCLEOTIDE SEQUENCE [LARGE SCALE GENOMIC DNA]</scope>
</reference>
<dbReference type="EMBL" id="MFVL01000012">
    <property type="protein sequence ID" value="OGJ01736.1"/>
    <property type="molecule type" value="Genomic_DNA"/>
</dbReference>
<feature type="signal peptide" evidence="2">
    <location>
        <begin position="1"/>
        <end position="22"/>
    </location>
</feature>
<organism evidence="3 4">
    <name type="scientific">Candidatus Nomurabacteria bacterium RIFCSPLOWO2_02_FULL_40_67</name>
    <dbReference type="NCBI Taxonomy" id="1801787"/>
    <lineage>
        <taxon>Bacteria</taxon>
        <taxon>Candidatus Nomuraibacteriota</taxon>
    </lineage>
</organism>
<feature type="transmembrane region" description="Helical" evidence="1">
    <location>
        <begin position="56"/>
        <end position="79"/>
    </location>
</feature>
<evidence type="ECO:0000256" key="1">
    <source>
        <dbReference type="SAM" id="Phobius"/>
    </source>
</evidence>
<name>A0A1F6Y5W3_9BACT</name>
<proteinExistence type="predicted"/>
<comment type="caution">
    <text evidence="3">The sequence shown here is derived from an EMBL/GenBank/DDBJ whole genome shotgun (WGS) entry which is preliminary data.</text>
</comment>
<keyword evidence="2" id="KW-0732">Signal</keyword>
<protein>
    <recommendedName>
        <fullName evidence="5">DUF4190 domain-containing protein</fullName>
    </recommendedName>
</protein>
<evidence type="ECO:0000313" key="3">
    <source>
        <dbReference type="EMBL" id="OGJ01736.1"/>
    </source>
</evidence>
<feature type="chain" id="PRO_5009527504" description="DUF4190 domain-containing protein" evidence="2">
    <location>
        <begin position="23"/>
        <end position="135"/>
    </location>
</feature>
<keyword evidence="1" id="KW-0472">Membrane</keyword>
<dbReference type="Proteomes" id="UP000177693">
    <property type="component" value="Unassembled WGS sequence"/>
</dbReference>
<feature type="transmembrane region" description="Helical" evidence="1">
    <location>
        <begin position="91"/>
        <end position="112"/>
    </location>
</feature>
<gene>
    <name evidence="3" type="ORF">A3I23_00375</name>
</gene>
<dbReference type="AlphaFoldDB" id="A0A1F6Y5W3"/>